<evidence type="ECO:0000256" key="2">
    <source>
        <dbReference type="ARBA" id="ARBA00022679"/>
    </source>
</evidence>
<dbReference type="Proteomes" id="UP001595851">
    <property type="component" value="Unassembled WGS sequence"/>
</dbReference>
<protein>
    <submittedName>
        <fullName evidence="6">Methyltransferase</fullName>
    </submittedName>
</protein>
<organism evidence="6 7">
    <name type="scientific">Nonomuraea purpurea</name>
    <dbReference type="NCBI Taxonomy" id="1849276"/>
    <lineage>
        <taxon>Bacteria</taxon>
        <taxon>Bacillati</taxon>
        <taxon>Actinomycetota</taxon>
        <taxon>Actinomycetes</taxon>
        <taxon>Streptosporangiales</taxon>
        <taxon>Streptosporangiaceae</taxon>
        <taxon>Nonomuraea</taxon>
    </lineage>
</organism>
<evidence type="ECO:0000259" key="5">
    <source>
        <dbReference type="Pfam" id="PF08100"/>
    </source>
</evidence>
<dbReference type="GO" id="GO:0008168">
    <property type="term" value="F:methyltransferase activity"/>
    <property type="evidence" value="ECO:0007669"/>
    <property type="project" value="UniProtKB-KW"/>
</dbReference>
<dbReference type="InterPro" id="IPR016461">
    <property type="entry name" value="COMT-like"/>
</dbReference>
<dbReference type="GO" id="GO:0032259">
    <property type="term" value="P:methylation"/>
    <property type="evidence" value="ECO:0007669"/>
    <property type="project" value="UniProtKB-KW"/>
</dbReference>
<feature type="domain" description="O-methyltransferase dimerisation" evidence="5">
    <location>
        <begin position="21"/>
        <end position="92"/>
    </location>
</feature>
<feature type="domain" description="O-methyltransferase C-terminal" evidence="4">
    <location>
        <begin position="119"/>
        <end position="318"/>
    </location>
</feature>
<dbReference type="InterPro" id="IPR036388">
    <property type="entry name" value="WH-like_DNA-bd_sf"/>
</dbReference>
<keyword evidence="2" id="KW-0808">Transferase</keyword>
<dbReference type="Pfam" id="PF08100">
    <property type="entry name" value="Dimerisation"/>
    <property type="match status" value="1"/>
</dbReference>
<comment type="caution">
    <text evidence="6">The sequence shown here is derived from an EMBL/GenBank/DDBJ whole genome shotgun (WGS) entry which is preliminary data.</text>
</comment>
<dbReference type="Gene3D" id="3.40.50.150">
    <property type="entry name" value="Vaccinia Virus protein VP39"/>
    <property type="match status" value="1"/>
</dbReference>
<gene>
    <name evidence="6" type="ORF">ACFOY2_43520</name>
</gene>
<evidence type="ECO:0000259" key="4">
    <source>
        <dbReference type="Pfam" id="PF00891"/>
    </source>
</evidence>
<dbReference type="SUPFAM" id="SSF53335">
    <property type="entry name" value="S-adenosyl-L-methionine-dependent methyltransferases"/>
    <property type="match status" value="1"/>
</dbReference>
<dbReference type="RefSeq" id="WP_379534009.1">
    <property type="nucleotide sequence ID" value="NZ_JBHSBI010000032.1"/>
</dbReference>
<dbReference type="InterPro" id="IPR012967">
    <property type="entry name" value="COMT_dimerisation"/>
</dbReference>
<keyword evidence="7" id="KW-1185">Reference proteome</keyword>
<dbReference type="Gene3D" id="1.10.287.1350">
    <property type="match status" value="1"/>
</dbReference>
<name>A0ABV8GME7_9ACTN</name>
<evidence type="ECO:0000313" key="7">
    <source>
        <dbReference type="Proteomes" id="UP001595851"/>
    </source>
</evidence>
<keyword evidence="3" id="KW-0949">S-adenosyl-L-methionine</keyword>
<dbReference type="Pfam" id="PF00891">
    <property type="entry name" value="Methyltransf_2"/>
    <property type="match status" value="1"/>
</dbReference>
<dbReference type="PROSITE" id="PS51683">
    <property type="entry name" value="SAM_OMT_II"/>
    <property type="match status" value="1"/>
</dbReference>
<dbReference type="PANTHER" id="PTHR43712:SF2">
    <property type="entry name" value="O-METHYLTRANSFERASE CICE"/>
    <property type="match status" value="1"/>
</dbReference>
<accession>A0ABV8GME7</accession>
<dbReference type="Gene3D" id="1.10.10.10">
    <property type="entry name" value="Winged helix-like DNA-binding domain superfamily/Winged helix DNA-binding domain"/>
    <property type="match status" value="1"/>
</dbReference>
<sequence length="343" mass="36477">MAVEPGVDLDALHELTRLADYVVPFAIRVACDLGVADHLAEGPRTVDDLAEATGAHAPSLHRLLRALAGEGVFAETEPGVFGLTQLAQPLLTAHPLSLRAAYPLLPADINALARIDWCLRDGRAAFDRVYGEDYWSHLSRHPDQSAAVDAWMAGLNRVHLRTVASARDWGAARTVVDVGGGNGAFLAGLLARHHGLRGVLLDLPHVVAAAPGVLAEAGVADRCEIVPGSFFEQVPAGADLYVLKTVLPGWPDPQARSILRTIRAAMPATGTLVLLEAVIADDEKFDVAKLVDVHTLVVSGGRHRDRRELAALLAEAGFDLRRVVPTPTLTLVEAIPTGRESTG</sequence>
<evidence type="ECO:0000256" key="3">
    <source>
        <dbReference type="ARBA" id="ARBA00022691"/>
    </source>
</evidence>
<dbReference type="InterPro" id="IPR036390">
    <property type="entry name" value="WH_DNA-bd_sf"/>
</dbReference>
<dbReference type="InterPro" id="IPR001077">
    <property type="entry name" value="COMT_C"/>
</dbReference>
<proteinExistence type="predicted"/>
<reference evidence="7" key="1">
    <citation type="journal article" date="2019" name="Int. J. Syst. Evol. Microbiol.">
        <title>The Global Catalogue of Microorganisms (GCM) 10K type strain sequencing project: providing services to taxonomists for standard genome sequencing and annotation.</title>
        <authorList>
            <consortium name="The Broad Institute Genomics Platform"/>
            <consortium name="The Broad Institute Genome Sequencing Center for Infectious Disease"/>
            <person name="Wu L."/>
            <person name="Ma J."/>
        </authorList>
    </citation>
    <scope>NUCLEOTIDE SEQUENCE [LARGE SCALE GENOMIC DNA]</scope>
    <source>
        <strain evidence="7">TBRC 1276</strain>
    </source>
</reference>
<dbReference type="SUPFAM" id="SSF46785">
    <property type="entry name" value="Winged helix' DNA-binding domain"/>
    <property type="match status" value="1"/>
</dbReference>
<evidence type="ECO:0000313" key="6">
    <source>
        <dbReference type="EMBL" id="MFC4014160.1"/>
    </source>
</evidence>
<dbReference type="EMBL" id="JBHSBI010000032">
    <property type="protein sequence ID" value="MFC4014160.1"/>
    <property type="molecule type" value="Genomic_DNA"/>
</dbReference>
<dbReference type="InterPro" id="IPR029063">
    <property type="entry name" value="SAM-dependent_MTases_sf"/>
</dbReference>
<keyword evidence="1 6" id="KW-0489">Methyltransferase</keyword>
<evidence type="ECO:0000256" key="1">
    <source>
        <dbReference type="ARBA" id="ARBA00022603"/>
    </source>
</evidence>
<dbReference type="PANTHER" id="PTHR43712">
    <property type="entry name" value="PUTATIVE (AFU_ORTHOLOGUE AFUA_4G14580)-RELATED"/>
    <property type="match status" value="1"/>
</dbReference>
<dbReference type="PIRSF" id="PIRSF005739">
    <property type="entry name" value="O-mtase"/>
    <property type="match status" value="1"/>
</dbReference>
<dbReference type="CDD" id="cd02440">
    <property type="entry name" value="AdoMet_MTases"/>
    <property type="match status" value="1"/>
</dbReference>